<dbReference type="Proteomes" id="UP001248581">
    <property type="component" value="Chromosome"/>
</dbReference>
<evidence type="ECO:0000256" key="1">
    <source>
        <dbReference type="SAM" id="MobiDB-lite"/>
    </source>
</evidence>
<keyword evidence="2" id="KW-1133">Transmembrane helix</keyword>
<proteinExistence type="predicted"/>
<keyword evidence="2" id="KW-0472">Membrane</keyword>
<evidence type="ECO:0000256" key="2">
    <source>
        <dbReference type="SAM" id="Phobius"/>
    </source>
</evidence>
<evidence type="ECO:0000313" key="4">
    <source>
        <dbReference type="Proteomes" id="UP001248581"/>
    </source>
</evidence>
<dbReference type="EMBL" id="CP134146">
    <property type="protein sequence ID" value="WNC67158.1"/>
    <property type="molecule type" value="Genomic_DNA"/>
</dbReference>
<feature type="compositionally biased region" description="Basic and acidic residues" evidence="1">
    <location>
        <begin position="49"/>
        <end position="65"/>
    </location>
</feature>
<keyword evidence="2" id="KW-0812">Transmembrane</keyword>
<reference evidence="4" key="1">
    <citation type="submission" date="2023-09" db="EMBL/GenBank/DDBJ databases">
        <authorList>
            <person name="Li S."/>
            <person name="Li X."/>
            <person name="Zhang C."/>
            <person name="Zhao Z."/>
        </authorList>
    </citation>
    <scope>NUCLEOTIDE SEQUENCE [LARGE SCALE GENOMIC DNA]</scope>
    <source>
        <strain evidence="4">SQ345</strain>
    </source>
</reference>
<feature type="transmembrane region" description="Helical" evidence="2">
    <location>
        <begin position="6"/>
        <end position="24"/>
    </location>
</feature>
<gene>
    <name evidence="3" type="ORF">RI845_11565</name>
</gene>
<evidence type="ECO:0000313" key="3">
    <source>
        <dbReference type="EMBL" id="WNC67158.1"/>
    </source>
</evidence>
<feature type="region of interest" description="Disordered" evidence="1">
    <location>
        <begin position="42"/>
        <end position="65"/>
    </location>
</feature>
<dbReference type="RefSeq" id="WP_348386322.1">
    <property type="nucleotide sequence ID" value="NZ_CP134146.1"/>
</dbReference>
<accession>A0ABY9TEC5</accession>
<keyword evidence="4" id="KW-1185">Reference proteome</keyword>
<sequence>MDSWVIIGIIVAVVAAIIGNLSMLQKSAKPIRKKSLNDLQETLPRAGVRRKEEVEQQRENRKNNR</sequence>
<evidence type="ECO:0008006" key="5">
    <source>
        <dbReference type="Google" id="ProtNLM"/>
    </source>
</evidence>
<protein>
    <recommendedName>
        <fullName evidence="5">DUF2897 family protein</fullName>
    </recommendedName>
</protein>
<organism evidence="3 4">
    <name type="scientific">Thalassotalea nanhaiensis</name>
    <dbReference type="NCBI Taxonomy" id="3065648"/>
    <lineage>
        <taxon>Bacteria</taxon>
        <taxon>Pseudomonadati</taxon>
        <taxon>Pseudomonadota</taxon>
        <taxon>Gammaproteobacteria</taxon>
        <taxon>Alteromonadales</taxon>
        <taxon>Colwelliaceae</taxon>
        <taxon>Thalassotalea</taxon>
    </lineage>
</organism>
<name>A0ABY9TEC5_9GAMM</name>